<protein>
    <submittedName>
        <fullName evidence="2">Uncharacterized protein</fullName>
    </submittedName>
</protein>
<dbReference type="AlphaFoldDB" id="A0A975W9N4"/>
<sequence>MKHVFELSLGLGACLLALAADRASAQTTPNCAPRDAVIARLAEKYGESRQSIGLGGNNAVMELFASRDTGSWTITVTTANGITCLMAAGQAFETLAEPLPAKGSDT</sequence>
<name>A0A975W9N4_9RHOB</name>
<dbReference type="Proteomes" id="UP000182932">
    <property type="component" value="Unassembled WGS sequence"/>
</dbReference>
<accession>A0A975W9N4</accession>
<comment type="caution">
    <text evidence="2">The sequence shown here is derived from an EMBL/GenBank/DDBJ whole genome shotgun (WGS) entry which is preliminary data.</text>
</comment>
<feature type="chain" id="PRO_5036708988" evidence="1">
    <location>
        <begin position="20"/>
        <end position="106"/>
    </location>
</feature>
<dbReference type="GeneID" id="80818181"/>
<keyword evidence="1" id="KW-0732">Signal</keyword>
<keyword evidence="3" id="KW-1185">Reference proteome</keyword>
<organism evidence="2 3">
    <name type="scientific">Marinovum algicola</name>
    <dbReference type="NCBI Taxonomy" id="42444"/>
    <lineage>
        <taxon>Bacteria</taxon>
        <taxon>Pseudomonadati</taxon>
        <taxon>Pseudomonadota</taxon>
        <taxon>Alphaproteobacteria</taxon>
        <taxon>Rhodobacterales</taxon>
        <taxon>Roseobacteraceae</taxon>
        <taxon>Marinovum</taxon>
    </lineage>
</organism>
<evidence type="ECO:0000256" key="1">
    <source>
        <dbReference type="SAM" id="SignalP"/>
    </source>
</evidence>
<evidence type="ECO:0000313" key="3">
    <source>
        <dbReference type="Proteomes" id="UP000182932"/>
    </source>
</evidence>
<dbReference type="EMBL" id="FNYY01000005">
    <property type="protein sequence ID" value="SEJ39632.1"/>
    <property type="molecule type" value="Genomic_DNA"/>
</dbReference>
<proteinExistence type="predicted"/>
<dbReference type="RefSeq" id="WP_074836330.1">
    <property type="nucleotide sequence ID" value="NZ_CATLQZ010000008.1"/>
</dbReference>
<evidence type="ECO:0000313" key="2">
    <source>
        <dbReference type="EMBL" id="SEJ39632.1"/>
    </source>
</evidence>
<gene>
    <name evidence="2" type="ORF">SAMN04487940_105215</name>
</gene>
<feature type="signal peptide" evidence="1">
    <location>
        <begin position="1"/>
        <end position="19"/>
    </location>
</feature>
<reference evidence="2 3" key="1">
    <citation type="submission" date="2016-10" db="EMBL/GenBank/DDBJ databases">
        <authorList>
            <person name="Varghese N."/>
            <person name="Submissions S."/>
        </authorList>
    </citation>
    <scope>NUCLEOTIDE SEQUENCE [LARGE SCALE GENOMIC DNA]</scope>
    <source>
        <strain evidence="2 3">FF3</strain>
    </source>
</reference>